<dbReference type="GO" id="GO:0046394">
    <property type="term" value="P:carboxylic acid biosynthetic process"/>
    <property type="evidence" value="ECO:0007669"/>
    <property type="project" value="UniProtKB-ARBA"/>
</dbReference>
<dbReference type="CDD" id="cd00449">
    <property type="entry name" value="PLPDE_IV"/>
    <property type="match status" value="1"/>
</dbReference>
<evidence type="ECO:0000256" key="7">
    <source>
        <dbReference type="ARBA" id="ARBA00048798"/>
    </source>
</evidence>
<evidence type="ECO:0000256" key="3">
    <source>
        <dbReference type="ARBA" id="ARBA00005072"/>
    </source>
</evidence>
<dbReference type="InterPro" id="IPR036038">
    <property type="entry name" value="Aminotransferase-like"/>
</dbReference>
<dbReference type="InterPro" id="IPR001544">
    <property type="entry name" value="Aminotrans_IV"/>
</dbReference>
<evidence type="ECO:0000256" key="5">
    <source>
        <dbReference type="ARBA" id="ARBA00013053"/>
    </source>
</evidence>
<dbReference type="PANTHER" id="PTHR42743">
    <property type="entry name" value="AMINO-ACID AMINOTRANSFERASE"/>
    <property type="match status" value="1"/>
</dbReference>
<dbReference type="PANTHER" id="PTHR42743:SF11">
    <property type="entry name" value="AMINODEOXYCHORISMATE LYASE"/>
    <property type="match status" value="1"/>
</dbReference>
<comment type="catalytic activity">
    <reaction evidence="8">
        <text>L-leucine + 2-oxoglutarate = 4-methyl-2-oxopentanoate + L-glutamate</text>
        <dbReference type="Rhea" id="RHEA:18321"/>
        <dbReference type="ChEBI" id="CHEBI:16810"/>
        <dbReference type="ChEBI" id="CHEBI:17865"/>
        <dbReference type="ChEBI" id="CHEBI:29985"/>
        <dbReference type="ChEBI" id="CHEBI:57427"/>
        <dbReference type="EC" id="2.6.1.42"/>
    </reaction>
</comment>
<reference evidence="9 10" key="1">
    <citation type="submission" date="2018-08" db="EMBL/GenBank/DDBJ databases">
        <title>Chitinophagaceae sp. K23C18032701, a novel bacterium isolated from forest soil.</title>
        <authorList>
            <person name="Wang C."/>
        </authorList>
    </citation>
    <scope>NUCLEOTIDE SEQUENCE [LARGE SCALE GENOMIC DNA]</scope>
    <source>
        <strain evidence="9 10">K23C18032701</strain>
    </source>
</reference>
<proteinExistence type="inferred from homology"/>
<dbReference type="Pfam" id="PF01063">
    <property type="entry name" value="Aminotran_4"/>
    <property type="match status" value="1"/>
</dbReference>
<dbReference type="RefSeq" id="WP_116849312.1">
    <property type="nucleotide sequence ID" value="NZ_QTJU01000011.1"/>
</dbReference>
<dbReference type="Proteomes" id="UP000261284">
    <property type="component" value="Unassembled WGS sequence"/>
</dbReference>
<dbReference type="Gene3D" id="3.30.470.10">
    <property type="match status" value="1"/>
</dbReference>
<dbReference type="InterPro" id="IPR043132">
    <property type="entry name" value="BCAT-like_C"/>
</dbReference>
<evidence type="ECO:0000256" key="1">
    <source>
        <dbReference type="ARBA" id="ARBA00004824"/>
    </source>
</evidence>
<comment type="pathway">
    <text evidence="1">Amino-acid biosynthesis; L-isoleucine biosynthesis; L-isoleucine from 2-oxobutanoate: step 4/4.</text>
</comment>
<comment type="similarity">
    <text evidence="4">Belongs to the class-IV pyridoxal-phosphate-dependent aminotransferase family.</text>
</comment>
<comment type="catalytic activity">
    <reaction evidence="6">
        <text>L-valine + 2-oxoglutarate = 3-methyl-2-oxobutanoate + L-glutamate</text>
        <dbReference type="Rhea" id="RHEA:24813"/>
        <dbReference type="ChEBI" id="CHEBI:11851"/>
        <dbReference type="ChEBI" id="CHEBI:16810"/>
        <dbReference type="ChEBI" id="CHEBI:29985"/>
        <dbReference type="ChEBI" id="CHEBI:57762"/>
        <dbReference type="EC" id="2.6.1.42"/>
    </reaction>
</comment>
<dbReference type="GO" id="GO:0004084">
    <property type="term" value="F:branched-chain-amino-acid transaminase activity"/>
    <property type="evidence" value="ECO:0007669"/>
    <property type="project" value="UniProtKB-EC"/>
</dbReference>
<comment type="pathway">
    <text evidence="3">Amino-acid biosynthesis; L-leucine biosynthesis; L-leucine from 3-methyl-2-oxobutanoate: step 4/4.</text>
</comment>
<protein>
    <recommendedName>
        <fullName evidence="5">branched-chain-amino-acid transaminase</fullName>
        <ecNumber evidence="5">2.6.1.42</ecNumber>
    </recommendedName>
</protein>
<dbReference type="InterPro" id="IPR050571">
    <property type="entry name" value="Class-IV_PLP-Dep_Aminotrnsfr"/>
</dbReference>
<dbReference type="Gene3D" id="3.20.10.10">
    <property type="entry name" value="D-amino Acid Aminotransferase, subunit A, domain 2"/>
    <property type="match status" value="1"/>
</dbReference>
<evidence type="ECO:0000256" key="6">
    <source>
        <dbReference type="ARBA" id="ARBA00048212"/>
    </source>
</evidence>
<evidence type="ECO:0000313" key="9">
    <source>
        <dbReference type="EMBL" id="RFM26133.1"/>
    </source>
</evidence>
<dbReference type="InterPro" id="IPR043131">
    <property type="entry name" value="BCAT-like_N"/>
</dbReference>
<evidence type="ECO:0000313" key="10">
    <source>
        <dbReference type="Proteomes" id="UP000261284"/>
    </source>
</evidence>
<comment type="catalytic activity">
    <reaction evidence="7">
        <text>L-isoleucine + 2-oxoglutarate = (S)-3-methyl-2-oxopentanoate + L-glutamate</text>
        <dbReference type="Rhea" id="RHEA:24801"/>
        <dbReference type="ChEBI" id="CHEBI:16810"/>
        <dbReference type="ChEBI" id="CHEBI:29985"/>
        <dbReference type="ChEBI" id="CHEBI:35146"/>
        <dbReference type="ChEBI" id="CHEBI:58045"/>
        <dbReference type="EC" id="2.6.1.42"/>
    </reaction>
</comment>
<name>A0A3E1NDT5_9BACT</name>
<dbReference type="SUPFAM" id="SSF56752">
    <property type="entry name" value="D-aminoacid aminotransferase-like PLP-dependent enzymes"/>
    <property type="match status" value="1"/>
</dbReference>
<gene>
    <name evidence="9" type="ORF">DXN05_21245</name>
</gene>
<accession>A0A3E1NDT5</accession>
<evidence type="ECO:0000256" key="8">
    <source>
        <dbReference type="ARBA" id="ARBA00049229"/>
    </source>
</evidence>
<comment type="pathway">
    <text evidence="2">Amino-acid biosynthesis; L-valine biosynthesis; L-valine from pyruvate: step 4/4.</text>
</comment>
<dbReference type="OrthoDB" id="9805628at2"/>
<dbReference type="AlphaFoldDB" id="A0A3E1NDT5"/>
<evidence type="ECO:0000256" key="2">
    <source>
        <dbReference type="ARBA" id="ARBA00004931"/>
    </source>
</evidence>
<dbReference type="EMBL" id="QTJU01000011">
    <property type="protein sequence ID" value="RFM26133.1"/>
    <property type="molecule type" value="Genomic_DNA"/>
</dbReference>
<evidence type="ECO:0000256" key="4">
    <source>
        <dbReference type="ARBA" id="ARBA00009320"/>
    </source>
</evidence>
<organism evidence="9 10">
    <name type="scientific">Deminuibacter soli</name>
    <dbReference type="NCBI Taxonomy" id="2291815"/>
    <lineage>
        <taxon>Bacteria</taxon>
        <taxon>Pseudomonadati</taxon>
        <taxon>Bacteroidota</taxon>
        <taxon>Chitinophagia</taxon>
        <taxon>Chitinophagales</taxon>
        <taxon>Chitinophagaceae</taxon>
        <taxon>Deminuibacter</taxon>
    </lineage>
</organism>
<sequence>MDTGHYMMLNGKILPAETACISADNRSFRYGDGFFETMKMLNGVLVLGRLHMERLFASLDTLLFQKPPLLTAESLQEEVLRLVQKNRHQRAARIRITVFRGDGGLYDAENLHPNILIQSWELPPAAGRFNENGLVTGVYTRARKAADDFSHVKSNNYLCYVMAALWAKQQQLNDALLLNTGGRLADATIANIFVVHEGIVKTPAITEGCVGGVMRRHLLAAMHAAGIPAQETRLEPEVLREASEVFLTNSINGIRWVHAVNDQHYRHKVSFMLYNELVLPAWAH</sequence>
<keyword evidence="10" id="KW-1185">Reference proteome</keyword>
<comment type="caution">
    <text evidence="9">The sequence shown here is derived from an EMBL/GenBank/DDBJ whole genome shotgun (WGS) entry which is preliminary data.</text>
</comment>
<dbReference type="EC" id="2.6.1.42" evidence="5"/>